<reference evidence="1 2" key="1">
    <citation type="submission" date="2017-07" db="EMBL/GenBank/DDBJ databases">
        <title>Paenibacillus herberti R33 genome sequencing and assembly.</title>
        <authorList>
            <person name="Su W."/>
        </authorList>
    </citation>
    <scope>NUCLEOTIDE SEQUENCE [LARGE SCALE GENOMIC DNA]</scope>
    <source>
        <strain evidence="1 2">R33</strain>
    </source>
</reference>
<evidence type="ECO:0008006" key="3">
    <source>
        <dbReference type="Google" id="ProtNLM"/>
    </source>
</evidence>
<keyword evidence="2" id="KW-1185">Reference proteome</keyword>
<sequence length="83" mass="9744">MKHYCPVCGFPDLDEKPYIKNSEAGSFDICPCCAFHFGYNPKHTIPEYRFSWIKNGAEWLSEEDKPNDWRLEMQLKNLGITLE</sequence>
<dbReference type="Proteomes" id="UP000215145">
    <property type="component" value="Unassembled WGS sequence"/>
</dbReference>
<dbReference type="RefSeq" id="WP_089526902.1">
    <property type="nucleotide sequence ID" value="NZ_NMUQ01000004.1"/>
</dbReference>
<dbReference type="OrthoDB" id="1456570at2"/>
<evidence type="ECO:0000313" key="1">
    <source>
        <dbReference type="EMBL" id="OXM13173.1"/>
    </source>
</evidence>
<protein>
    <recommendedName>
        <fullName evidence="3">Cysteine-rich CPCC domain-containing protein</fullName>
    </recommendedName>
</protein>
<comment type="caution">
    <text evidence="1">The sequence shown here is derived from an EMBL/GenBank/DDBJ whole genome shotgun (WGS) entry which is preliminary data.</text>
</comment>
<organism evidence="1 2">
    <name type="scientific">Paenibacillus herberti</name>
    <dbReference type="NCBI Taxonomy" id="1619309"/>
    <lineage>
        <taxon>Bacteria</taxon>
        <taxon>Bacillati</taxon>
        <taxon>Bacillota</taxon>
        <taxon>Bacilli</taxon>
        <taxon>Bacillales</taxon>
        <taxon>Paenibacillaceae</taxon>
        <taxon>Paenibacillus</taxon>
    </lineage>
</organism>
<name>A0A229NTE6_9BACL</name>
<proteinExistence type="predicted"/>
<evidence type="ECO:0000313" key="2">
    <source>
        <dbReference type="Proteomes" id="UP000215145"/>
    </source>
</evidence>
<accession>A0A229NTE6</accession>
<dbReference type="AlphaFoldDB" id="A0A229NTE6"/>
<dbReference type="EMBL" id="NMUQ01000004">
    <property type="protein sequence ID" value="OXM13173.1"/>
    <property type="molecule type" value="Genomic_DNA"/>
</dbReference>
<gene>
    <name evidence="1" type="ORF">CGZ75_23725</name>
</gene>